<evidence type="ECO:0000313" key="2">
    <source>
        <dbReference type="Proteomes" id="UP000321197"/>
    </source>
</evidence>
<comment type="caution">
    <text evidence="1">The sequence shown here is derived from an EMBL/GenBank/DDBJ whole genome shotgun (WGS) entry which is preliminary data.</text>
</comment>
<dbReference type="AlphaFoldDB" id="A0A511R0N9"/>
<proteinExistence type="predicted"/>
<sequence length="182" mass="21735">MTRLLHNVCRSIKSRVKRSFRLFSIGPRMQKQGVRLVVTSALRLRILSLGAFSRQVVVEPRKGWLMIHDRQFWLVERTRLIPFEQVEAVTYGFEDWTFGGWFFPARDTQELFRVGLRLRSGEELDLFRFYGEGHFVNESYFPDWWFWEDFLTDLSGTQEQESRVLVELLNKMIGARVDRPRL</sequence>
<evidence type="ECO:0000313" key="1">
    <source>
        <dbReference type="EMBL" id="GEM82372.1"/>
    </source>
</evidence>
<name>A0A511R0N9_9DEIN</name>
<organism evidence="1 2">
    <name type="scientific">Meiothermus hypogaeus NBRC 106114</name>
    <dbReference type="NCBI Taxonomy" id="1227553"/>
    <lineage>
        <taxon>Bacteria</taxon>
        <taxon>Thermotogati</taxon>
        <taxon>Deinococcota</taxon>
        <taxon>Deinococci</taxon>
        <taxon>Thermales</taxon>
        <taxon>Thermaceae</taxon>
        <taxon>Meiothermus</taxon>
    </lineage>
</organism>
<accession>A0A511R0N9</accession>
<gene>
    <name evidence="1" type="ORF">MHY01S_05380</name>
</gene>
<reference evidence="1 2" key="1">
    <citation type="submission" date="2019-07" db="EMBL/GenBank/DDBJ databases">
        <title>Whole genome shotgun sequence of Meiothermus hypogaeus NBRC 106114.</title>
        <authorList>
            <person name="Hosoyama A."/>
            <person name="Uohara A."/>
            <person name="Ohji S."/>
            <person name="Ichikawa N."/>
        </authorList>
    </citation>
    <scope>NUCLEOTIDE SEQUENCE [LARGE SCALE GENOMIC DNA]</scope>
    <source>
        <strain evidence="1 2">NBRC 106114</strain>
    </source>
</reference>
<dbReference type="EMBL" id="BJXL01000009">
    <property type="protein sequence ID" value="GEM82372.1"/>
    <property type="molecule type" value="Genomic_DNA"/>
</dbReference>
<dbReference type="Proteomes" id="UP000321197">
    <property type="component" value="Unassembled WGS sequence"/>
</dbReference>
<protein>
    <submittedName>
        <fullName evidence="1">Uncharacterized protein</fullName>
    </submittedName>
</protein>